<gene>
    <name evidence="2" type="ORF">LZZ85_00610</name>
</gene>
<accession>A0ABS9KKB0</accession>
<evidence type="ECO:0000313" key="2">
    <source>
        <dbReference type="EMBL" id="MCG2612751.1"/>
    </source>
</evidence>
<keyword evidence="3" id="KW-1185">Reference proteome</keyword>
<organism evidence="2 3">
    <name type="scientific">Terrimonas ginsenosidimutans</name>
    <dbReference type="NCBI Taxonomy" id="2908004"/>
    <lineage>
        <taxon>Bacteria</taxon>
        <taxon>Pseudomonadati</taxon>
        <taxon>Bacteroidota</taxon>
        <taxon>Chitinophagia</taxon>
        <taxon>Chitinophagales</taxon>
        <taxon>Chitinophagaceae</taxon>
        <taxon>Terrimonas</taxon>
    </lineage>
</organism>
<reference evidence="2" key="1">
    <citation type="submission" date="2022-01" db="EMBL/GenBank/DDBJ databases">
        <authorList>
            <person name="Jo J.-H."/>
            <person name="Im W.-T."/>
        </authorList>
    </citation>
    <scope>NUCLEOTIDE SEQUENCE</scope>
    <source>
        <strain evidence="2">NA20</strain>
    </source>
</reference>
<protein>
    <recommendedName>
        <fullName evidence="4">DUF1795 domain-containing protein</fullName>
    </recommendedName>
</protein>
<dbReference type="EMBL" id="JAKLTR010000001">
    <property type="protein sequence ID" value="MCG2612751.1"/>
    <property type="molecule type" value="Genomic_DNA"/>
</dbReference>
<evidence type="ECO:0000313" key="3">
    <source>
        <dbReference type="Proteomes" id="UP001165367"/>
    </source>
</evidence>
<name>A0ABS9KKB0_9BACT</name>
<feature type="signal peptide" evidence="1">
    <location>
        <begin position="1"/>
        <end position="22"/>
    </location>
</feature>
<dbReference type="RefSeq" id="WP_237867980.1">
    <property type="nucleotide sequence ID" value="NZ_JAKLTR010000001.1"/>
</dbReference>
<comment type="caution">
    <text evidence="2">The sequence shown here is derived from an EMBL/GenBank/DDBJ whole genome shotgun (WGS) entry which is preliminary data.</text>
</comment>
<keyword evidence="1" id="KW-0732">Signal</keyword>
<evidence type="ECO:0008006" key="4">
    <source>
        <dbReference type="Google" id="ProtNLM"/>
    </source>
</evidence>
<feature type="chain" id="PRO_5046152148" description="DUF1795 domain-containing protein" evidence="1">
    <location>
        <begin position="23"/>
        <end position="458"/>
    </location>
</feature>
<sequence length="458" mass="49990">MQPILKPLLLCLFALFTSNTFSQKETYDLVSYTIPNKWQKQQHANGVQLSAGDEKKGTYSSIVILHSSPTNAAAQADFTSDWETLIKKTVTVSSAPSMLDPVENDGWKILTGTAPYTDGNSKGVTMLLTASGYNKKISIILVSNTDAHQQAVESFFASVDFIKPAVQKQAAPDKPITSTFKNGYKFTNTNFDNGWTAAEQSEGVMLTKGSIKALLHYPDEITEKYYPYSEDAVKTCWAHLVAGRYATVNNLKIYSQSSAIYNPAKMAEADVTDKVTGKSLYVVLFQRNTSYWTELIAPDRNTFIKQFNVKVAELEPMAPNNIFDVFSSLSDLNRFAIASSDLTGKWTSSSASNVAYANVYTGAYAGGTIAGSNHAFTFGPGSQYSSTHNGGSGTTGNVQTYKQSFKGVVTVTDWSVTLSKRSEGKTEKFDAWFVASKQGRILMLKNAATSYALIKAGK</sequence>
<dbReference type="Proteomes" id="UP001165367">
    <property type="component" value="Unassembled WGS sequence"/>
</dbReference>
<proteinExistence type="predicted"/>
<evidence type="ECO:0000256" key="1">
    <source>
        <dbReference type="SAM" id="SignalP"/>
    </source>
</evidence>